<dbReference type="Pfam" id="PF03065">
    <property type="entry name" value="Glyco_hydro_57"/>
    <property type="match status" value="1"/>
</dbReference>
<feature type="binding site" evidence="4">
    <location>
        <position position="408"/>
    </location>
    <ligand>
        <name>substrate</name>
    </ligand>
</feature>
<feature type="active site" description="Nucleophile" evidence="3">
    <location>
        <position position="190"/>
    </location>
</feature>
<dbReference type="GO" id="GO:0030979">
    <property type="term" value="P:alpha-glucan biosynthetic process"/>
    <property type="evidence" value="ECO:0007669"/>
    <property type="project" value="InterPro"/>
</dbReference>
<dbReference type="InterPro" id="IPR037090">
    <property type="entry name" value="57_glycoside_trans_central"/>
</dbReference>
<dbReference type="PANTHER" id="PTHR41695:SF1">
    <property type="entry name" value="1,4-ALPHA-GLUCAN BRANCHING ENZYME TK1436"/>
    <property type="match status" value="1"/>
</dbReference>
<dbReference type="Pfam" id="PF09210">
    <property type="entry name" value="BE_C"/>
    <property type="match status" value="1"/>
</dbReference>
<dbReference type="InterPro" id="IPR040042">
    <property type="entry name" value="Branching_enz_MT3115-like"/>
</dbReference>
<comment type="similarity">
    <text evidence="1 5">Belongs to the glycosyl hydrolase 57 family.</text>
</comment>
<evidence type="ECO:0000256" key="5">
    <source>
        <dbReference type="RuleBase" id="RU361196"/>
    </source>
</evidence>
<dbReference type="Gene3D" id="1.20.1430.10">
    <property type="entry name" value="Families 57/38 glycoside transferase, middle domain"/>
    <property type="match status" value="1"/>
</dbReference>
<dbReference type="InterPro" id="IPR015293">
    <property type="entry name" value="BE_C"/>
</dbReference>
<dbReference type="InterPro" id="IPR028995">
    <property type="entry name" value="Glyco_hydro_57/38_cen_sf"/>
</dbReference>
<dbReference type="SUPFAM" id="SSF88688">
    <property type="entry name" value="Families 57/38 glycoside transferase middle domain"/>
    <property type="match status" value="1"/>
</dbReference>
<dbReference type="SUPFAM" id="SSF88713">
    <property type="entry name" value="Glycoside hydrolase/deacetylase"/>
    <property type="match status" value="1"/>
</dbReference>
<accession>V5SNP7</accession>
<keyword evidence="2 5" id="KW-0119">Carbohydrate metabolism</keyword>
<feature type="domain" description="1,4-alpha-glucan branching enzyme C-terminal" evidence="7">
    <location>
        <begin position="428"/>
        <end position="527"/>
    </location>
</feature>
<name>V5SNP7_9CHRO</name>
<dbReference type="InterPro" id="IPR011330">
    <property type="entry name" value="Glyco_hydro/deAcase_b/a-brl"/>
</dbReference>
<dbReference type="AlphaFoldDB" id="V5SNP7"/>
<feature type="active site" description="Proton donor" evidence="3">
    <location>
        <position position="354"/>
    </location>
</feature>
<dbReference type="GO" id="GO:0003844">
    <property type="term" value="F:1,4-alpha-glucan branching enzyme activity"/>
    <property type="evidence" value="ECO:0007669"/>
    <property type="project" value="InterPro"/>
</dbReference>
<evidence type="ECO:0000256" key="2">
    <source>
        <dbReference type="ARBA" id="ARBA00023277"/>
    </source>
</evidence>
<feature type="binding site" evidence="4">
    <location>
        <position position="242"/>
    </location>
    <ligand>
        <name>substrate</name>
    </ligand>
</feature>
<feature type="binding site" evidence="4">
    <location>
        <position position="259"/>
    </location>
    <ligand>
        <name>substrate</name>
    </ligand>
</feature>
<evidence type="ECO:0000256" key="3">
    <source>
        <dbReference type="PIRSR" id="PIRSR640042-1"/>
    </source>
</evidence>
<protein>
    <submittedName>
        <fullName evidence="8">GH57 branching enzyme</fullName>
    </submittedName>
</protein>
<dbReference type="Gene3D" id="3.20.110.10">
    <property type="entry name" value="Glycoside hydrolase 38, N terminal domain"/>
    <property type="match status" value="1"/>
</dbReference>
<feature type="binding site" evidence="4">
    <location>
        <position position="467"/>
    </location>
    <ligand>
        <name>substrate</name>
    </ligand>
</feature>
<dbReference type="CDD" id="cd10792">
    <property type="entry name" value="GH57N_AmyC_like"/>
    <property type="match status" value="1"/>
</dbReference>
<organism evidence="8">
    <name type="scientific">Cyanobacterium sp. CLg1</name>
    <dbReference type="NCBI Taxonomy" id="197335"/>
    <lineage>
        <taxon>Bacteria</taxon>
        <taxon>Bacillati</taxon>
        <taxon>Cyanobacteriota</taxon>
        <taxon>Cyanophyceae</taxon>
        <taxon>Oscillatoriophycideae</taxon>
        <taxon>Chroococcales</taxon>
        <taxon>Geminocystaceae</taxon>
        <taxon>Cyanobacterium</taxon>
    </lineage>
</organism>
<feature type="domain" description="Glycoside hydrolase family 57 N-terminal" evidence="6">
    <location>
        <begin position="7"/>
        <end position="328"/>
    </location>
</feature>
<proteinExistence type="inferred from homology"/>
<dbReference type="InterPro" id="IPR004300">
    <property type="entry name" value="Glyco_hydro_57_N"/>
</dbReference>
<evidence type="ECO:0000256" key="4">
    <source>
        <dbReference type="PIRSR" id="PIRSR640042-2"/>
    </source>
</evidence>
<dbReference type="InterPro" id="IPR027291">
    <property type="entry name" value="Glyco_hydro_38_N_sf"/>
</dbReference>
<sequence>MALGYLALVLHAHLPFVRHPERQDYVLEEEWLYEAITETYIPLLQKLSKLKQDGVEFKLTMSLTPPLIAMLKDEYLQDEYDEYLAKLRELTQKEIERYSDQDHLHYLADYYDREFASIAQTWEEYDRDLVAAFKQFQDSNNLEIITCGATHGFLPLMQMYPEAVYAQIQVACEDYAQHFNVAPRGIWLPECGYYGGLEKTIAQAGLRYFMIDAHGITNARPQPKWGTYTPIFTETGVAVFGRDNESSQQVWSADVGYPGDGNYREFYRDLGWDADYEYIKPYIMPNGERKNVGIKYHKITSRQASSNEKQHYDPYWATEKAAEHAGNFLYNRSLQVKHLAQVMHRKPIVVSPYDAELYGHWWYEGPQFLDFLFRKTWFDQDTVAMTHIADYLKENDTQQLAKPAASSWGYLGFNQYWLNETNNWIYPHLHDITEKMITLAGRDAEDELEKRALNQAARELLLAQSSDWAFIMRTGTMVPYAIKRTKTHLLRFNRLYEEILANKIDAGWLTKVETIDNIFPELDYRVYKKHEKGKG</sequence>
<evidence type="ECO:0000259" key="6">
    <source>
        <dbReference type="Pfam" id="PF03065"/>
    </source>
</evidence>
<evidence type="ECO:0000259" key="7">
    <source>
        <dbReference type="Pfam" id="PF09210"/>
    </source>
</evidence>
<dbReference type="PANTHER" id="PTHR41695">
    <property type="entry name" value="1,4-ALPHA-GLUCAN BRANCHING ENZYME RV3031-RELATED"/>
    <property type="match status" value="1"/>
</dbReference>
<dbReference type="EMBL" id="KF717075">
    <property type="protein sequence ID" value="AHB52790.1"/>
    <property type="molecule type" value="Genomic_DNA"/>
</dbReference>
<reference evidence="8" key="1">
    <citation type="journal article" date="2013" name="Plant Cell">
        <title>Convergent evolution of polysaccharide debranching defines a common mechanism for starch accumulation in cyanobacteria and plants.</title>
        <authorList>
            <person name="Cenci U."/>
            <person name="Chabi M."/>
            <person name="Ducatez M."/>
            <person name="Tirtiaux C."/>
            <person name="Nirmal-Raj J."/>
            <person name="Utsumi Y."/>
            <person name="Kobayashi D."/>
            <person name="Sasaki S."/>
            <person name="Suzuki E."/>
            <person name="Nakamura Y."/>
            <person name="Putaux J.L."/>
            <person name="Roussel X."/>
            <person name="Durand-Terrasson A."/>
            <person name="Bhattacharya D."/>
            <person name="Vercoutter-Edouart A.S."/>
            <person name="Maes E."/>
            <person name="Arias M.C."/>
            <person name="Palcic M."/>
            <person name="Sim L."/>
            <person name="Ball S.G."/>
            <person name="Colleoni C."/>
        </authorList>
    </citation>
    <scope>NUCLEOTIDE SEQUENCE</scope>
    <source>
        <strain evidence="8">CLg1</strain>
    </source>
</reference>
<evidence type="ECO:0000313" key="8">
    <source>
        <dbReference type="EMBL" id="AHB52790.1"/>
    </source>
</evidence>
<dbReference type="GO" id="GO:0005576">
    <property type="term" value="C:extracellular region"/>
    <property type="evidence" value="ECO:0007669"/>
    <property type="project" value="TreeGrafter"/>
</dbReference>
<evidence type="ECO:0000256" key="1">
    <source>
        <dbReference type="ARBA" id="ARBA00006821"/>
    </source>
</evidence>